<sequence length="103" mass="12026">MGNLMETCIQKPEGEQNQEHEDGKLEDVTEFKKEASNNNRRVKIVLTKVELEWLMLQLKENKGRGLEEVLEEIERGRGERSVVGWKPSLESIIECPEVQEMDW</sequence>
<evidence type="ECO:0000256" key="1">
    <source>
        <dbReference type="SAM" id="MobiDB-lite"/>
    </source>
</evidence>
<accession>A0AAV3R7P2</accession>
<dbReference type="Proteomes" id="UP001454036">
    <property type="component" value="Unassembled WGS sequence"/>
</dbReference>
<evidence type="ECO:0000313" key="2">
    <source>
        <dbReference type="EMBL" id="GAA0172414.1"/>
    </source>
</evidence>
<comment type="caution">
    <text evidence="2">The sequence shown here is derived from an EMBL/GenBank/DDBJ whole genome shotgun (WGS) entry which is preliminary data.</text>
</comment>
<dbReference type="AlphaFoldDB" id="A0AAV3R7P2"/>
<keyword evidence="3" id="KW-1185">Reference proteome</keyword>
<name>A0AAV3R7P2_LITER</name>
<protein>
    <submittedName>
        <fullName evidence="2">Uncharacterized protein</fullName>
    </submittedName>
</protein>
<organism evidence="2 3">
    <name type="scientific">Lithospermum erythrorhizon</name>
    <name type="common">Purple gromwell</name>
    <name type="synonym">Lithospermum officinale var. erythrorhizon</name>
    <dbReference type="NCBI Taxonomy" id="34254"/>
    <lineage>
        <taxon>Eukaryota</taxon>
        <taxon>Viridiplantae</taxon>
        <taxon>Streptophyta</taxon>
        <taxon>Embryophyta</taxon>
        <taxon>Tracheophyta</taxon>
        <taxon>Spermatophyta</taxon>
        <taxon>Magnoliopsida</taxon>
        <taxon>eudicotyledons</taxon>
        <taxon>Gunneridae</taxon>
        <taxon>Pentapetalae</taxon>
        <taxon>asterids</taxon>
        <taxon>lamiids</taxon>
        <taxon>Boraginales</taxon>
        <taxon>Boraginaceae</taxon>
        <taxon>Boraginoideae</taxon>
        <taxon>Lithospermeae</taxon>
        <taxon>Lithospermum</taxon>
    </lineage>
</organism>
<feature type="compositionally biased region" description="Basic and acidic residues" evidence="1">
    <location>
        <begin position="12"/>
        <end position="24"/>
    </location>
</feature>
<proteinExistence type="predicted"/>
<dbReference type="PANTHER" id="PTHR35704">
    <property type="entry name" value="OS02G0254600 PROTEIN"/>
    <property type="match status" value="1"/>
</dbReference>
<dbReference type="PANTHER" id="PTHR35704:SF1">
    <property type="entry name" value="OS02G0254600 PROTEIN"/>
    <property type="match status" value="1"/>
</dbReference>
<evidence type="ECO:0000313" key="3">
    <source>
        <dbReference type="Proteomes" id="UP001454036"/>
    </source>
</evidence>
<feature type="region of interest" description="Disordered" evidence="1">
    <location>
        <begin position="1"/>
        <end position="24"/>
    </location>
</feature>
<dbReference type="EMBL" id="BAABME010008111">
    <property type="protein sequence ID" value="GAA0172414.1"/>
    <property type="molecule type" value="Genomic_DNA"/>
</dbReference>
<reference evidence="2 3" key="1">
    <citation type="submission" date="2024-01" db="EMBL/GenBank/DDBJ databases">
        <title>The complete chloroplast genome sequence of Lithospermum erythrorhizon: insights into the phylogenetic relationship among Boraginaceae species and the maternal lineages of purple gromwells.</title>
        <authorList>
            <person name="Okada T."/>
            <person name="Watanabe K."/>
        </authorList>
    </citation>
    <scope>NUCLEOTIDE SEQUENCE [LARGE SCALE GENOMIC DNA]</scope>
</reference>
<gene>
    <name evidence="2" type="ORF">LIER_26248</name>
</gene>